<keyword evidence="9" id="KW-0573">Peptidoglycan synthesis</keyword>
<evidence type="ECO:0000256" key="15">
    <source>
        <dbReference type="SAM" id="MobiDB-lite"/>
    </source>
</evidence>
<dbReference type="GO" id="GO:0008658">
    <property type="term" value="F:penicillin binding"/>
    <property type="evidence" value="ECO:0007669"/>
    <property type="project" value="InterPro"/>
</dbReference>
<keyword evidence="5" id="KW-0328">Glycosyltransferase</keyword>
<evidence type="ECO:0000256" key="14">
    <source>
        <dbReference type="SAM" id="Coils"/>
    </source>
</evidence>
<comment type="similarity">
    <text evidence="1">In the C-terminal section; belongs to the transpeptidase family.</text>
</comment>
<dbReference type="GO" id="GO:0008360">
    <property type="term" value="P:regulation of cell shape"/>
    <property type="evidence" value="ECO:0007669"/>
    <property type="project" value="UniProtKB-KW"/>
</dbReference>
<evidence type="ECO:0000256" key="9">
    <source>
        <dbReference type="ARBA" id="ARBA00022984"/>
    </source>
</evidence>
<comment type="catalytic activity">
    <reaction evidence="12">
        <text>Preferential cleavage: (Ac)2-L-Lys-D-Ala-|-D-Ala. Also transpeptidation of peptidyl-alanyl moieties that are N-acyl substituents of D-alanine.</text>
        <dbReference type="EC" id="3.4.16.4"/>
    </reaction>
</comment>
<evidence type="ECO:0000256" key="4">
    <source>
        <dbReference type="ARBA" id="ARBA00022670"/>
    </source>
</evidence>
<feature type="compositionally biased region" description="Basic and acidic residues" evidence="15">
    <location>
        <begin position="1"/>
        <end position="10"/>
    </location>
</feature>
<dbReference type="InterPro" id="IPR036950">
    <property type="entry name" value="PBP_transglycosylase"/>
</dbReference>
<evidence type="ECO:0000256" key="1">
    <source>
        <dbReference type="ARBA" id="ARBA00007090"/>
    </source>
</evidence>
<dbReference type="GO" id="GO:0006508">
    <property type="term" value="P:proteolysis"/>
    <property type="evidence" value="ECO:0007669"/>
    <property type="project" value="UniProtKB-KW"/>
</dbReference>
<dbReference type="FunFam" id="1.10.3810.10:FF:000001">
    <property type="entry name" value="Penicillin-binding protein 1A"/>
    <property type="match status" value="1"/>
</dbReference>
<dbReference type="PANTHER" id="PTHR32282:SF33">
    <property type="entry name" value="PEPTIDOGLYCAN GLYCOSYLTRANSFERASE"/>
    <property type="match status" value="1"/>
</dbReference>
<dbReference type="GO" id="GO:0009252">
    <property type="term" value="P:peptidoglycan biosynthetic process"/>
    <property type="evidence" value="ECO:0007669"/>
    <property type="project" value="UniProtKB-KW"/>
</dbReference>
<keyword evidence="10" id="KW-0511">Multifunctional enzyme</keyword>
<keyword evidence="14" id="KW-0175">Coiled coil</keyword>
<evidence type="ECO:0000256" key="10">
    <source>
        <dbReference type="ARBA" id="ARBA00023268"/>
    </source>
</evidence>
<comment type="catalytic activity">
    <reaction evidence="13">
        <text>[GlcNAc-(1-&gt;4)-Mur2Ac(oyl-L-Ala-gamma-D-Glu-L-Lys-D-Ala-D-Ala)](n)-di-trans,octa-cis-undecaprenyl diphosphate + beta-D-GlcNAc-(1-&gt;4)-Mur2Ac(oyl-L-Ala-gamma-D-Glu-L-Lys-D-Ala-D-Ala)-di-trans,octa-cis-undecaprenyl diphosphate = [GlcNAc-(1-&gt;4)-Mur2Ac(oyl-L-Ala-gamma-D-Glu-L-Lys-D-Ala-D-Ala)](n+1)-di-trans,octa-cis-undecaprenyl diphosphate + di-trans,octa-cis-undecaprenyl diphosphate + H(+)</text>
        <dbReference type="Rhea" id="RHEA:23708"/>
        <dbReference type="Rhea" id="RHEA-COMP:9602"/>
        <dbReference type="Rhea" id="RHEA-COMP:9603"/>
        <dbReference type="ChEBI" id="CHEBI:15378"/>
        <dbReference type="ChEBI" id="CHEBI:58405"/>
        <dbReference type="ChEBI" id="CHEBI:60033"/>
        <dbReference type="ChEBI" id="CHEBI:78435"/>
        <dbReference type="EC" id="2.4.99.28"/>
    </reaction>
</comment>
<dbReference type="Proteomes" id="UP000030647">
    <property type="component" value="Unassembled WGS sequence"/>
</dbReference>
<dbReference type="InterPro" id="IPR012338">
    <property type="entry name" value="Beta-lactam/transpept-like"/>
</dbReference>
<dbReference type="HOGENOM" id="CLU_006354_2_3_9"/>
<evidence type="ECO:0000256" key="8">
    <source>
        <dbReference type="ARBA" id="ARBA00022960"/>
    </source>
</evidence>
<dbReference type="SUPFAM" id="SSF56601">
    <property type="entry name" value="beta-lactamase/transpeptidase-like"/>
    <property type="match status" value="1"/>
</dbReference>
<dbReference type="InterPro" id="IPR001460">
    <property type="entry name" value="PCN-bd_Tpept"/>
</dbReference>
<keyword evidence="7" id="KW-0378">Hydrolase</keyword>
<evidence type="ECO:0000256" key="2">
    <source>
        <dbReference type="ARBA" id="ARBA00007739"/>
    </source>
</evidence>
<keyword evidence="16" id="KW-0812">Transmembrane</keyword>
<evidence type="ECO:0000259" key="18">
    <source>
        <dbReference type="Pfam" id="PF00912"/>
    </source>
</evidence>
<feature type="region of interest" description="Disordered" evidence="15">
    <location>
        <begin position="1"/>
        <end position="41"/>
    </location>
</feature>
<proteinExistence type="inferred from homology"/>
<dbReference type="eggNOG" id="COG0744">
    <property type="taxonomic scope" value="Bacteria"/>
</dbReference>
<dbReference type="Gene3D" id="1.10.3810.10">
    <property type="entry name" value="Biosynthetic peptidoglycan transglycosylase-like"/>
    <property type="match status" value="1"/>
</dbReference>
<dbReference type="Pfam" id="PF00905">
    <property type="entry name" value="Transpeptidase"/>
    <property type="match status" value="1"/>
</dbReference>
<evidence type="ECO:0000313" key="20">
    <source>
        <dbReference type="Proteomes" id="UP000030647"/>
    </source>
</evidence>
<evidence type="ECO:0000256" key="3">
    <source>
        <dbReference type="ARBA" id="ARBA00022645"/>
    </source>
</evidence>
<reference evidence="20" key="1">
    <citation type="journal article" date="2013" name="Genome Announc.">
        <title>Whole-Genome Sequencing of Lactobacillus shenzhenensis Strain LY-73T.</title>
        <authorList>
            <person name="Lin Z."/>
            <person name="Liu Z."/>
            <person name="Yang R."/>
            <person name="Zou Y."/>
            <person name="Wan D."/>
            <person name="Chen J."/>
            <person name="Guo M."/>
            <person name="Zhao J."/>
            <person name="Fang C."/>
            <person name="Yang R."/>
            <person name="Liu F."/>
        </authorList>
    </citation>
    <scope>NUCLEOTIDE SEQUENCE [LARGE SCALE GENOMIC DNA]</scope>
    <source>
        <strain evidence="20">LY-73</strain>
    </source>
</reference>
<keyword evidence="16" id="KW-0472">Membrane</keyword>
<accession>U4TU25</accession>
<evidence type="ECO:0000256" key="6">
    <source>
        <dbReference type="ARBA" id="ARBA00022679"/>
    </source>
</evidence>
<sequence length="928" mass="103854">MKEERRKLPVDEQQPGVLSRTARRQAAEAARRHHHGHQPHKKHRGWKIFLLVLLTLLVLAGTAAGVAWAKYGGQAKQAITDGYTIAATVKRADFSPKQPTVVKDKNGQVIRTLSPNQPIYLKYAQINPGITKGLVAVEDRRFYEHHGVDPYAVVRSLVSVLRRRQVQGGSTLTQQLVKNDILKDQSQTPMRKVREMVIAQELEKKFSKHDILEFYLNDTYFGHGQYGIGSAAKYYFNTDQSKLTLNQIALLVGIPNNPTLYDPLNNPTGARNRRNTVLYVWQQQGLIGSKVFARESAKPLGLNVTNTNTNSNITDNYAVSYALTNATEALMSANGFTFQYAFKDTKAQQNYNAQYNRLYQQDYAQLLNGGYVINTTIDMGIQQKIEQLASQTYAPYTAKDSQGRLQPQVASTVVDNQTGDVLAIIGGRSPQNDQVNRALSARPFGSTAKPIVAYAEAFSRGYTPMSTMVDKPVTNVNGQPLQNYYAGYHGSMTLRHALEDSVNTVAFQLAAQDTQKSYYEKLGQMQFSAITPSDLANGPAMALGSFRTNTTEMAGAYSTFSRSGQFIAPSNLTTLYDSYNRRTVFQNGHEKKNVFSANASYMMINTMQGVLKNGLGKAAALNNYPYTAGKTGTTDNYHDISFVGLTPRFTIANWTGYDSNNSGNNGELTESMQMLPMALFKAEGQYLVSALKETKTDFPMPSTIRKVGNNNLEALPEKQKKTANDVITADLSQLASERKQANADRLTNLDYRLIYHLSKKEEDKREKVVRTAIADFNDQGELPSLKKYDTWLKQIQDIRYKNQKVRRQSAKRSFDDQLNHLVRDLNYQQALLQEEESNAKLAKYNQQKAAIESERDKERQAKLAELQSQYDTQLAATRQAYETNASDKETQRQKLISIMNEIRSYGGSAPDVTLNVPSDNSASSSTRR</sequence>
<comment type="similarity">
    <text evidence="2">In the N-terminal section; belongs to the glycosyltransferase 51 family.</text>
</comment>
<feature type="compositionally biased region" description="Basic residues" evidence="15">
    <location>
        <begin position="31"/>
        <end position="41"/>
    </location>
</feature>
<dbReference type="GO" id="GO:0009002">
    <property type="term" value="F:serine-type D-Ala-D-Ala carboxypeptidase activity"/>
    <property type="evidence" value="ECO:0007669"/>
    <property type="project" value="UniProtKB-EC"/>
</dbReference>
<gene>
    <name evidence="19" type="ORF">L248_2767</name>
</gene>
<evidence type="ECO:0000259" key="17">
    <source>
        <dbReference type="Pfam" id="PF00905"/>
    </source>
</evidence>
<dbReference type="InterPro" id="IPR050396">
    <property type="entry name" value="Glycosyltr_51/Transpeptidase"/>
</dbReference>
<evidence type="ECO:0000256" key="13">
    <source>
        <dbReference type="ARBA" id="ARBA00049902"/>
    </source>
</evidence>
<dbReference type="InterPro" id="IPR023346">
    <property type="entry name" value="Lysozyme-like_dom_sf"/>
</dbReference>
<feature type="domain" description="Glycosyl transferase family 51" evidence="18">
    <location>
        <begin position="107"/>
        <end position="279"/>
    </location>
</feature>
<keyword evidence="3" id="KW-0121">Carboxypeptidase</keyword>
<keyword evidence="8" id="KW-0133">Cell shape</keyword>
<dbReference type="Pfam" id="PF00912">
    <property type="entry name" value="Transgly"/>
    <property type="match status" value="1"/>
</dbReference>
<dbReference type="EMBL" id="KI271587">
    <property type="protein sequence ID" value="ERL65368.1"/>
    <property type="molecule type" value="Genomic_DNA"/>
</dbReference>
<keyword evidence="4" id="KW-0645">Protease</keyword>
<evidence type="ECO:0000256" key="16">
    <source>
        <dbReference type="SAM" id="Phobius"/>
    </source>
</evidence>
<feature type="domain" description="Penicillin-binding protein transpeptidase" evidence="17">
    <location>
        <begin position="412"/>
        <end position="651"/>
    </location>
</feature>
<dbReference type="Gene3D" id="3.40.710.10">
    <property type="entry name" value="DD-peptidase/beta-lactamase superfamily"/>
    <property type="match status" value="1"/>
</dbReference>
<dbReference type="GO" id="GO:0008955">
    <property type="term" value="F:peptidoglycan glycosyltransferase activity"/>
    <property type="evidence" value="ECO:0007669"/>
    <property type="project" value="UniProtKB-EC"/>
</dbReference>
<feature type="compositionally biased region" description="Polar residues" evidence="15">
    <location>
        <begin position="915"/>
        <end position="928"/>
    </location>
</feature>
<dbReference type="STRING" id="1231336.L248_2767"/>
<dbReference type="PANTHER" id="PTHR32282">
    <property type="entry name" value="BINDING PROTEIN TRANSPEPTIDASE, PUTATIVE-RELATED"/>
    <property type="match status" value="1"/>
</dbReference>
<keyword evidence="20" id="KW-1185">Reference proteome</keyword>
<dbReference type="SUPFAM" id="SSF53955">
    <property type="entry name" value="Lysozyme-like"/>
    <property type="match status" value="1"/>
</dbReference>
<evidence type="ECO:0000313" key="19">
    <source>
        <dbReference type="EMBL" id="ERL65368.1"/>
    </source>
</evidence>
<feature type="coiled-coil region" evidence="14">
    <location>
        <begin position="827"/>
        <end position="861"/>
    </location>
</feature>
<feature type="transmembrane region" description="Helical" evidence="16">
    <location>
        <begin position="48"/>
        <end position="69"/>
    </location>
</feature>
<dbReference type="InterPro" id="IPR001264">
    <property type="entry name" value="Glyco_trans_51"/>
</dbReference>
<dbReference type="GO" id="GO:0071555">
    <property type="term" value="P:cell wall organization"/>
    <property type="evidence" value="ECO:0007669"/>
    <property type="project" value="UniProtKB-KW"/>
</dbReference>
<dbReference type="AlphaFoldDB" id="U4TU25"/>
<keyword evidence="11" id="KW-0961">Cell wall biogenesis/degradation</keyword>
<keyword evidence="16" id="KW-1133">Transmembrane helix</keyword>
<evidence type="ECO:0000256" key="12">
    <source>
        <dbReference type="ARBA" id="ARBA00034000"/>
    </source>
</evidence>
<feature type="region of interest" description="Disordered" evidence="15">
    <location>
        <begin position="906"/>
        <end position="928"/>
    </location>
</feature>
<evidence type="ECO:0000256" key="5">
    <source>
        <dbReference type="ARBA" id="ARBA00022676"/>
    </source>
</evidence>
<evidence type="ECO:0000256" key="11">
    <source>
        <dbReference type="ARBA" id="ARBA00023316"/>
    </source>
</evidence>
<evidence type="ECO:0000256" key="7">
    <source>
        <dbReference type="ARBA" id="ARBA00022801"/>
    </source>
</evidence>
<name>U4TU25_9LACO</name>
<protein>
    <submittedName>
        <fullName evidence="19">Mgt</fullName>
    </submittedName>
</protein>
<keyword evidence="6" id="KW-0808">Transferase</keyword>
<organism evidence="19 20">
    <name type="scientific">Schleiferilactobacillus shenzhenensis LY-73</name>
    <dbReference type="NCBI Taxonomy" id="1231336"/>
    <lineage>
        <taxon>Bacteria</taxon>
        <taxon>Bacillati</taxon>
        <taxon>Bacillota</taxon>
        <taxon>Bacilli</taxon>
        <taxon>Lactobacillales</taxon>
        <taxon>Lactobacillaceae</taxon>
        <taxon>Schleiferilactobacillus</taxon>
    </lineage>
</organism>